<accession>F4Y1E0</accession>
<proteinExistence type="predicted"/>
<gene>
    <name evidence="1" type="ORF">LYNGBM3L_67830</name>
</gene>
<dbReference type="Proteomes" id="UP000003959">
    <property type="component" value="Unassembled WGS sequence"/>
</dbReference>
<dbReference type="HOGENOM" id="CLU_2880956_0_0_3"/>
<sequence>MVLNSVLSAILNNFNKSVMERALGGSHGAFKVRTQVTHAAPKPLAIASRQGSILKRFNDTEKS</sequence>
<evidence type="ECO:0000313" key="2">
    <source>
        <dbReference type="Proteomes" id="UP000003959"/>
    </source>
</evidence>
<organism evidence="1 2">
    <name type="scientific">Moorena producens 3L</name>
    <dbReference type="NCBI Taxonomy" id="489825"/>
    <lineage>
        <taxon>Bacteria</taxon>
        <taxon>Bacillati</taxon>
        <taxon>Cyanobacteriota</taxon>
        <taxon>Cyanophyceae</taxon>
        <taxon>Coleofasciculales</taxon>
        <taxon>Coleofasciculaceae</taxon>
        <taxon>Moorena</taxon>
    </lineage>
</organism>
<keyword evidence="2" id="KW-1185">Reference proteome</keyword>
<dbReference type="EMBL" id="GL890970">
    <property type="protein sequence ID" value="EGJ29082.1"/>
    <property type="molecule type" value="Genomic_DNA"/>
</dbReference>
<name>F4Y1E0_9CYAN</name>
<dbReference type="AlphaFoldDB" id="F4Y1E0"/>
<evidence type="ECO:0000313" key="1">
    <source>
        <dbReference type="EMBL" id="EGJ29082.1"/>
    </source>
</evidence>
<protein>
    <submittedName>
        <fullName evidence="1">Uncharacterized protein</fullName>
    </submittedName>
</protein>
<reference evidence="2" key="1">
    <citation type="journal article" date="2011" name="Proc. Natl. Acad. Sci. U.S.A.">
        <title>Genomic insights into the physiology and ecology of the marine filamentous cyanobacterium Lyngbya majuscula.</title>
        <authorList>
            <person name="Jones A.C."/>
            <person name="Monroe E.A."/>
            <person name="Podell S."/>
            <person name="Hess W.R."/>
            <person name="Klages S."/>
            <person name="Esquenazi E."/>
            <person name="Niessen S."/>
            <person name="Hoover H."/>
            <person name="Rothmann M."/>
            <person name="Lasken R.S."/>
            <person name="Yates J.R.III."/>
            <person name="Reinhardt R."/>
            <person name="Kube M."/>
            <person name="Burkart M.D."/>
            <person name="Allen E.E."/>
            <person name="Dorrestein P.C."/>
            <person name="Gerwick W.H."/>
            <person name="Gerwick L."/>
        </authorList>
    </citation>
    <scope>NUCLEOTIDE SEQUENCE [LARGE SCALE GENOMIC DNA]</scope>
    <source>
        <strain evidence="2">3L</strain>
    </source>
</reference>